<keyword evidence="1" id="KW-0862">Zinc</keyword>
<evidence type="ECO:0000313" key="4">
    <source>
        <dbReference type="Proteomes" id="UP000260680"/>
    </source>
</evidence>
<feature type="binding site" evidence="1">
    <location>
        <position position="162"/>
    </location>
    <ligand>
        <name>Zn(2+)</name>
        <dbReference type="ChEBI" id="CHEBI:29105"/>
    </ligand>
</feature>
<dbReference type="AlphaFoldDB" id="A0A3E2NGW1"/>
<reference evidence="3 4" key="1">
    <citation type="submission" date="2018-07" db="EMBL/GenBank/DDBJ databases">
        <title>New species, Clostridium PI-S10-A1B.</title>
        <authorList>
            <person name="Krishna G."/>
            <person name="Summeta K."/>
            <person name="Shikha S."/>
            <person name="Prabhu P.B."/>
            <person name="Suresh K."/>
        </authorList>
    </citation>
    <scope>NUCLEOTIDE SEQUENCE [LARGE SCALE GENOMIC DNA]</scope>
    <source>
        <strain evidence="3 4">PI-S10-A1B</strain>
    </source>
</reference>
<gene>
    <name evidence="3" type="ORF">DS742_03980</name>
</gene>
<dbReference type="GO" id="GO:0008270">
    <property type="term" value="F:zinc ion binding"/>
    <property type="evidence" value="ECO:0007669"/>
    <property type="project" value="UniProtKB-UniRule"/>
</dbReference>
<dbReference type="Proteomes" id="UP000260680">
    <property type="component" value="Unassembled WGS sequence"/>
</dbReference>
<dbReference type="SMART" id="SM00994">
    <property type="entry name" value="zf-C4_ClpX"/>
    <property type="match status" value="1"/>
</dbReference>
<dbReference type="GO" id="GO:0051082">
    <property type="term" value="F:unfolded protein binding"/>
    <property type="evidence" value="ECO:0007669"/>
    <property type="project" value="UniProtKB-UniRule"/>
</dbReference>
<dbReference type="GO" id="GO:0006457">
    <property type="term" value="P:protein folding"/>
    <property type="evidence" value="ECO:0007669"/>
    <property type="project" value="UniProtKB-UniRule"/>
</dbReference>
<dbReference type="EMBL" id="QOHO01000013">
    <property type="protein sequence ID" value="RFZ80140.1"/>
    <property type="molecule type" value="Genomic_DNA"/>
</dbReference>
<dbReference type="SUPFAM" id="SSF57716">
    <property type="entry name" value="Glucocorticoid receptor-like (DNA-binding domain)"/>
    <property type="match status" value="1"/>
</dbReference>
<evidence type="ECO:0000259" key="2">
    <source>
        <dbReference type="PROSITE" id="PS51902"/>
    </source>
</evidence>
<organism evidence="3 4">
    <name type="scientific">Lacrimispora amygdalina</name>
    <dbReference type="NCBI Taxonomy" id="253257"/>
    <lineage>
        <taxon>Bacteria</taxon>
        <taxon>Bacillati</taxon>
        <taxon>Bacillota</taxon>
        <taxon>Clostridia</taxon>
        <taxon>Lachnospirales</taxon>
        <taxon>Lachnospiraceae</taxon>
        <taxon>Lacrimispora</taxon>
    </lineage>
</organism>
<feature type="binding site" evidence="1">
    <location>
        <position position="140"/>
    </location>
    <ligand>
        <name>Zn(2+)</name>
        <dbReference type="ChEBI" id="CHEBI:29105"/>
    </ligand>
</feature>
<keyword evidence="1" id="KW-0479">Metal-binding</keyword>
<dbReference type="InterPro" id="IPR038366">
    <property type="entry name" value="Znf_CppX_C4_sf"/>
</dbReference>
<comment type="similarity">
    <text evidence="1">Belongs to the ClpX chaperone family.</text>
</comment>
<dbReference type="OrthoDB" id="2080806at2"/>
<dbReference type="RefSeq" id="WP_117415741.1">
    <property type="nucleotide sequence ID" value="NZ_QOHO01000013.1"/>
</dbReference>
<feature type="domain" description="ClpX-type ZB" evidence="2">
    <location>
        <begin position="125"/>
        <end position="178"/>
    </location>
</feature>
<dbReference type="Pfam" id="PF06689">
    <property type="entry name" value="zf-C4_ClpX"/>
    <property type="match status" value="1"/>
</dbReference>
<dbReference type="Gene3D" id="6.20.220.10">
    <property type="entry name" value="ClpX chaperone, C4-type zinc finger domain"/>
    <property type="match status" value="1"/>
</dbReference>
<evidence type="ECO:0000313" key="3">
    <source>
        <dbReference type="EMBL" id="RFZ80140.1"/>
    </source>
</evidence>
<comment type="caution">
    <text evidence="3">The sequence shown here is derived from an EMBL/GenBank/DDBJ whole genome shotgun (WGS) entry which is preliminary data.</text>
</comment>
<dbReference type="GO" id="GO:0046983">
    <property type="term" value="F:protein dimerization activity"/>
    <property type="evidence" value="ECO:0007669"/>
    <property type="project" value="UniProtKB-UniRule"/>
</dbReference>
<feature type="binding site" evidence="1">
    <location>
        <position position="137"/>
    </location>
    <ligand>
        <name>Zn(2+)</name>
        <dbReference type="ChEBI" id="CHEBI:29105"/>
    </ligand>
</feature>
<proteinExistence type="inferred from homology"/>
<dbReference type="InterPro" id="IPR059188">
    <property type="entry name" value="Znf_CLPX-like"/>
</dbReference>
<feature type="binding site" evidence="1">
    <location>
        <position position="159"/>
    </location>
    <ligand>
        <name>Zn(2+)</name>
        <dbReference type="ChEBI" id="CHEBI:29105"/>
    </ligand>
</feature>
<sequence length="181" mass="21230">MDKELLLLDSKLDYHLFLYKQLTAQLSSIQKCAAQGSIESYESMLADETLRDALLLKFILFQRTIKKVGFSTMASRYKMRLEKFPWLEAEYFDQNCVVHYDCVWSLLQDIRPLKRQIERIKKYDDTRYEEHGEDIHCSFCGKGQQEVERIIVGTHEAICNECVGLCSEILEEVTEEEKGKK</sequence>
<dbReference type="InterPro" id="IPR010603">
    <property type="entry name" value="Znf_CppX_C4"/>
</dbReference>
<dbReference type="PROSITE" id="PS51902">
    <property type="entry name" value="CLPX_ZB"/>
    <property type="match status" value="1"/>
</dbReference>
<evidence type="ECO:0000256" key="1">
    <source>
        <dbReference type="PROSITE-ProRule" id="PRU01250"/>
    </source>
</evidence>
<name>A0A3E2NGW1_9FIRM</name>
<accession>A0A3E2NGW1</accession>
<keyword evidence="1" id="KW-0143">Chaperone</keyword>
<protein>
    <recommendedName>
        <fullName evidence="2">ClpX-type ZB domain-containing protein</fullName>
    </recommendedName>
</protein>